<dbReference type="PANTHER" id="PTHR40279">
    <property type="entry name" value="PQQC-LIKE PROTEIN"/>
    <property type="match status" value="1"/>
</dbReference>
<dbReference type="GO" id="GO:0016491">
    <property type="term" value="F:oxidoreductase activity"/>
    <property type="evidence" value="ECO:0007669"/>
    <property type="project" value="UniProtKB-KW"/>
</dbReference>
<dbReference type="InterPro" id="IPR016084">
    <property type="entry name" value="Haem_Oase-like_multi-hlx"/>
</dbReference>
<protein>
    <submittedName>
        <fullName evidence="2">Iron-containing redox enzyme family protein</fullName>
    </submittedName>
</protein>
<dbReference type="SUPFAM" id="SSF48613">
    <property type="entry name" value="Heme oxygenase-like"/>
    <property type="match status" value="1"/>
</dbReference>
<dbReference type="SMART" id="SM01236">
    <property type="entry name" value="Haem_oxygenase_2"/>
    <property type="match status" value="1"/>
</dbReference>
<proteinExistence type="predicted"/>
<keyword evidence="1" id="KW-0560">Oxidoreductase</keyword>
<evidence type="ECO:0000256" key="1">
    <source>
        <dbReference type="ARBA" id="ARBA00023002"/>
    </source>
</evidence>
<dbReference type="Gene3D" id="1.20.910.10">
    <property type="entry name" value="Heme oxygenase-like"/>
    <property type="match status" value="1"/>
</dbReference>
<dbReference type="AlphaFoldDB" id="A0A4R9K0H6"/>
<comment type="caution">
    <text evidence="2">The sequence shown here is derived from an EMBL/GenBank/DDBJ whole genome shotgun (WGS) entry which is preliminary data.</text>
</comment>
<evidence type="ECO:0000313" key="3">
    <source>
        <dbReference type="Proteomes" id="UP000297693"/>
    </source>
</evidence>
<dbReference type="Proteomes" id="UP000297693">
    <property type="component" value="Unassembled WGS sequence"/>
</dbReference>
<dbReference type="EMBL" id="RQGD01000035">
    <property type="protein sequence ID" value="TGL57519.1"/>
    <property type="molecule type" value="Genomic_DNA"/>
</dbReference>
<name>A0A4R9K0H6_9LEPT</name>
<reference evidence="2" key="1">
    <citation type="journal article" date="2019" name="PLoS Negl. Trop. Dis.">
        <title>Revisiting the worldwide diversity of Leptospira species in the environment.</title>
        <authorList>
            <person name="Vincent A.T."/>
            <person name="Schiettekatte O."/>
            <person name="Bourhy P."/>
            <person name="Veyrier F.J."/>
            <person name="Picardeau M."/>
        </authorList>
    </citation>
    <scope>NUCLEOTIDE SEQUENCE [LARGE SCALE GENOMIC DNA]</scope>
    <source>
        <strain evidence="2">201702476</strain>
    </source>
</reference>
<keyword evidence="3" id="KW-1185">Reference proteome</keyword>
<dbReference type="InterPro" id="IPR039068">
    <property type="entry name" value="PqqC-like"/>
</dbReference>
<dbReference type="RefSeq" id="WP_135624640.1">
    <property type="nucleotide sequence ID" value="NZ_RQGD01000035.1"/>
</dbReference>
<evidence type="ECO:0000313" key="2">
    <source>
        <dbReference type="EMBL" id="TGL57519.1"/>
    </source>
</evidence>
<dbReference type="Pfam" id="PF14518">
    <property type="entry name" value="Haem_oxygenas_2"/>
    <property type="match status" value="1"/>
</dbReference>
<organism evidence="2 3">
    <name type="scientific">Leptospira ognonensis</name>
    <dbReference type="NCBI Taxonomy" id="2484945"/>
    <lineage>
        <taxon>Bacteria</taxon>
        <taxon>Pseudomonadati</taxon>
        <taxon>Spirochaetota</taxon>
        <taxon>Spirochaetia</taxon>
        <taxon>Leptospirales</taxon>
        <taxon>Leptospiraceae</taxon>
        <taxon>Leptospira</taxon>
    </lineage>
</organism>
<sequence>MNEFIQSLQTEVQNHSVLTNPWIQEKSKQLEFEDLLLWLSQEYYVSVGFVNWFLLVAAKTNDQLAKIILVENIWEELGEGNVAETHVSILEDFLEKLGFNLKENQILEETKEYLSDMENIIERGFFYGLGALGPANEYLLKLEYSKIADSYQELKESRQLPEGKFFNVNLNADEGHSKRMFDLIELTAKNDGEKQEVSIGNQLALDARAKFYVGLNRISPVKSS</sequence>
<dbReference type="PANTHER" id="PTHR40279:SF3">
    <property type="entry name" value="4-AMINOBENZOATE SYNTHASE"/>
    <property type="match status" value="1"/>
</dbReference>
<dbReference type="OrthoDB" id="277294at2"/>
<gene>
    <name evidence="2" type="ORF">EHQ58_14685</name>
</gene>
<accession>A0A4R9K0H6</accession>